<keyword evidence="3" id="KW-0201">Cytochrome c-type biogenesis</keyword>
<accession>A0ABS9E269</accession>
<evidence type="ECO:0000259" key="7">
    <source>
        <dbReference type="Pfam" id="PF02683"/>
    </source>
</evidence>
<dbReference type="PANTHER" id="PTHR32234">
    <property type="entry name" value="THIOL:DISULFIDE INTERCHANGE PROTEIN DSBD"/>
    <property type="match status" value="1"/>
</dbReference>
<feature type="transmembrane region" description="Helical" evidence="6">
    <location>
        <begin position="387"/>
        <end position="409"/>
    </location>
</feature>
<dbReference type="InterPro" id="IPR003834">
    <property type="entry name" value="Cyt_c_assmbl_TM_dom"/>
</dbReference>
<dbReference type="InterPro" id="IPR036249">
    <property type="entry name" value="Thioredoxin-like_sf"/>
</dbReference>
<dbReference type="InterPro" id="IPR035671">
    <property type="entry name" value="DsbD_gamma"/>
</dbReference>
<name>A0ABS9E269_9PROT</name>
<reference evidence="9 10" key="1">
    <citation type="submission" date="2022-01" db="EMBL/GenBank/DDBJ databases">
        <authorList>
            <person name="Won M."/>
            <person name="Kim S.-J."/>
            <person name="Kwon S.-W."/>
        </authorList>
    </citation>
    <scope>NUCLEOTIDE SEQUENCE [LARGE SCALE GENOMIC DNA]</scope>
    <source>
        <strain evidence="9 10">KCTC 23505</strain>
    </source>
</reference>
<feature type="transmembrane region" description="Helical" evidence="6">
    <location>
        <begin position="303"/>
        <end position="327"/>
    </location>
</feature>
<organism evidence="9 10">
    <name type="scientific">Acidiphilium iwatense</name>
    <dbReference type="NCBI Taxonomy" id="768198"/>
    <lineage>
        <taxon>Bacteria</taxon>
        <taxon>Pseudomonadati</taxon>
        <taxon>Pseudomonadota</taxon>
        <taxon>Alphaproteobacteria</taxon>
        <taxon>Acetobacterales</taxon>
        <taxon>Acidocellaceae</taxon>
        <taxon>Acidiphilium</taxon>
    </lineage>
</organism>
<feature type="transmembrane region" description="Helical" evidence="6">
    <location>
        <begin position="464"/>
        <end position="489"/>
    </location>
</feature>
<keyword evidence="10" id="KW-1185">Reference proteome</keyword>
<keyword evidence="5 6" id="KW-0472">Membrane</keyword>
<feature type="transmembrane region" description="Helical" evidence="6">
    <location>
        <begin position="348"/>
        <end position="381"/>
    </location>
</feature>
<dbReference type="RefSeq" id="WP_235705317.1">
    <property type="nucleotide sequence ID" value="NZ_JAKGBZ010000036.1"/>
</dbReference>
<evidence type="ECO:0000256" key="1">
    <source>
        <dbReference type="ARBA" id="ARBA00004141"/>
    </source>
</evidence>
<feature type="transmembrane region" description="Helical" evidence="6">
    <location>
        <begin position="430"/>
        <end position="458"/>
    </location>
</feature>
<comment type="caution">
    <text evidence="9">The sequence shown here is derived from an EMBL/GenBank/DDBJ whole genome shotgun (WGS) entry which is preliminary data.</text>
</comment>
<feature type="transmembrane region" description="Helical" evidence="6">
    <location>
        <begin position="558"/>
        <end position="575"/>
    </location>
</feature>
<evidence type="ECO:0000256" key="5">
    <source>
        <dbReference type="ARBA" id="ARBA00023136"/>
    </source>
</evidence>
<evidence type="ECO:0000256" key="3">
    <source>
        <dbReference type="ARBA" id="ARBA00022748"/>
    </source>
</evidence>
<evidence type="ECO:0000256" key="4">
    <source>
        <dbReference type="ARBA" id="ARBA00022989"/>
    </source>
</evidence>
<keyword evidence="2 6" id="KW-0812">Transmembrane</keyword>
<dbReference type="Pfam" id="PF02683">
    <property type="entry name" value="DsbD_TM"/>
    <property type="match status" value="1"/>
</dbReference>
<dbReference type="Proteomes" id="UP001521209">
    <property type="component" value="Unassembled WGS sequence"/>
</dbReference>
<dbReference type="CDD" id="cd02953">
    <property type="entry name" value="DsbDgamma"/>
    <property type="match status" value="1"/>
</dbReference>
<dbReference type="Pfam" id="PF13899">
    <property type="entry name" value="Thioredoxin_7"/>
    <property type="match status" value="1"/>
</dbReference>
<feature type="transmembrane region" description="Helical" evidence="6">
    <location>
        <begin position="528"/>
        <end position="546"/>
    </location>
</feature>
<comment type="subcellular location">
    <subcellularLocation>
        <location evidence="1">Membrane</location>
        <topology evidence="1">Multi-pass membrane protein</topology>
    </subcellularLocation>
</comment>
<proteinExistence type="predicted"/>
<evidence type="ECO:0000256" key="6">
    <source>
        <dbReference type="SAM" id="Phobius"/>
    </source>
</evidence>
<dbReference type="SUPFAM" id="SSF52833">
    <property type="entry name" value="Thioredoxin-like"/>
    <property type="match status" value="1"/>
</dbReference>
<keyword evidence="4 6" id="KW-1133">Transmembrane helix</keyword>
<protein>
    <submittedName>
        <fullName evidence="9">Thioredoxin family protein</fullName>
    </submittedName>
</protein>
<evidence type="ECO:0000256" key="2">
    <source>
        <dbReference type="ARBA" id="ARBA00022692"/>
    </source>
</evidence>
<feature type="transmembrane region" description="Helical" evidence="6">
    <location>
        <begin position="501"/>
        <end position="522"/>
    </location>
</feature>
<dbReference type="PANTHER" id="PTHR32234:SF3">
    <property type="entry name" value="SUPPRESSION OF COPPER SENSITIVITY PROTEIN"/>
    <property type="match status" value="1"/>
</dbReference>
<feature type="domain" description="Cytochrome C biogenesis protein transmembrane" evidence="7">
    <location>
        <begin position="304"/>
        <end position="519"/>
    </location>
</feature>
<dbReference type="Gene3D" id="3.40.30.10">
    <property type="entry name" value="Glutaredoxin"/>
    <property type="match status" value="1"/>
</dbReference>
<sequence length="717" mass="75857">MIIRSQPRLAAILILILTFMLGVFSITSALAASTQWVGNRHAAARLITATEAVGNAPQIDAGLQIRLERGWHAYWRNPGAAGIPPSIDWAGSTNVKSTKMYWPAPHRYLLYGLVTQGYEHGVVLPLSIVPKHPGAPMVLHALVHYSACKTICIPYTAKLVLPLPAGLASPGPQAPLIAKAWTRVPGTLAQAGLSLLQVVVSKSPGHKNTTILSLVVDAHGARLSRPDLFIQNHFSTATPGAPKIWLDTGHRRGVLSVTLKGEKAAAIAGRKLRFTLENGLGAAAFSATPVFGPVPAHGTGVSIMLILAIALLGGLILNVMPCTLPVLSLKLMSFAGASGGARRDLRITLLATALGIIVSYAALAFIIIVLKAVGATIGWGIQFQQPWFLGAMAAITTLFAASLWEWLPIPLPGLAARTATMGSEASARTAAFLTGVFATLLATSCTAPFIGVAVGFALARAPLVILGIFAALGIGMALPYLLVAAFPGLVRWMPKPGRWMVVLRVLLGFALLGTAIWLVWIIEAVVSPMAALVIGATILVMLALLFWRHRLGNSQGRLRRIGAFAVIAAVALAIIEPSITPASLAPTKQRADNTIWQTFDQARIVTLIGENKIVFVDVTAAWCLICKVNALTVLDRNPVARQLRAPGVVAMRADWTRPSAPITAYLRSFGRYGVPLDVVYGPGAPSGIMLPSLLTPGVVMQAFRRAAGPPPRTEAAR</sequence>
<evidence type="ECO:0000313" key="10">
    <source>
        <dbReference type="Proteomes" id="UP001521209"/>
    </source>
</evidence>
<feature type="domain" description="Thiol:disulfide interchange protein DsbD N-terminal" evidence="8">
    <location>
        <begin position="56"/>
        <end position="162"/>
    </location>
</feature>
<dbReference type="InterPro" id="IPR028250">
    <property type="entry name" value="DsbDN"/>
</dbReference>
<dbReference type="EMBL" id="JAKGBZ010000036">
    <property type="protein sequence ID" value="MCF3948026.1"/>
    <property type="molecule type" value="Genomic_DNA"/>
</dbReference>
<dbReference type="Pfam" id="PF11412">
    <property type="entry name" value="DsbD_N"/>
    <property type="match status" value="1"/>
</dbReference>
<evidence type="ECO:0000313" key="9">
    <source>
        <dbReference type="EMBL" id="MCF3948026.1"/>
    </source>
</evidence>
<gene>
    <name evidence="9" type="ORF">L2A60_15215</name>
</gene>
<evidence type="ECO:0000259" key="8">
    <source>
        <dbReference type="Pfam" id="PF11412"/>
    </source>
</evidence>